<proteinExistence type="predicted"/>
<evidence type="ECO:0000313" key="2">
    <source>
        <dbReference type="Proteomes" id="UP000053051"/>
    </source>
</evidence>
<reference evidence="2" key="2">
    <citation type="submission" date="2016-01" db="EMBL/GenBank/DDBJ databases">
        <title>Diatom-associated endosymboitic cyanobacterium lacks core nitrogen metabolism enzymes.</title>
        <authorList>
            <person name="Hilton J.A."/>
            <person name="Foster R.A."/>
            <person name="Tripp H.J."/>
            <person name="Carter B.J."/>
            <person name="Zehr J.P."/>
            <person name="Villareal T.A."/>
        </authorList>
    </citation>
    <scope>NUCLEOTIDE SEQUENCE [LARGE SCALE GENOMIC DNA]</scope>
    <source>
        <strain evidence="2">HH01</strain>
    </source>
</reference>
<evidence type="ECO:0000313" key="1">
    <source>
        <dbReference type="EMBL" id="CCH68146.1"/>
    </source>
</evidence>
<comment type="caution">
    <text evidence="1">The sequence shown here is derived from an EMBL/GenBank/DDBJ whole genome shotgun (WGS) entry which is preliminary data.</text>
</comment>
<keyword evidence="2" id="KW-1185">Reference proteome</keyword>
<organism evidence="1 2">
    <name type="scientific">Richelia intracellularis HH01</name>
    <dbReference type="NCBI Taxonomy" id="1165094"/>
    <lineage>
        <taxon>Bacteria</taxon>
        <taxon>Bacillati</taxon>
        <taxon>Cyanobacteriota</taxon>
        <taxon>Cyanophyceae</taxon>
        <taxon>Nostocales</taxon>
        <taxon>Nostocaceae</taxon>
        <taxon>Richelia</taxon>
    </lineage>
</organism>
<dbReference type="AlphaFoldDB" id="M1X6H7"/>
<accession>M1X6H7</accession>
<gene>
    <name evidence="1" type="ORF">RINTHH_19910</name>
</gene>
<dbReference type="EMBL" id="CAIY01000080">
    <property type="protein sequence ID" value="CCH68146.1"/>
    <property type="molecule type" value="Genomic_DNA"/>
</dbReference>
<protein>
    <submittedName>
        <fullName evidence="1">Uncharacterized protein</fullName>
    </submittedName>
</protein>
<name>M1X6H7_9NOST</name>
<sequence>MTERVTVGLQLQALKKNWLFYILYNQDSLSNRILHLAR</sequence>
<dbReference type="Proteomes" id="UP000053051">
    <property type="component" value="Unassembled WGS sequence"/>
</dbReference>
<reference evidence="1 2" key="1">
    <citation type="submission" date="2012-05" db="EMBL/GenBank/DDBJ databases">
        <authorList>
            <person name="Hilton J."/>
        </authorList>
    </citation>
    <scope>NUCLEOTIDE SEQUENCE [LARGE SCALE GENOMIC DNA]</scope>
    <source>
        <strain evidence="1 2">HH01</strain>
    </source>
</reference>